<name>A0A846JHD4_CLOBO</name>
<dbReference type="Proteomes" id="UP000480039">
    <property type="component" value="Unassembled WGS sequence"/>
</dbReference>
<protein>
    <submittedName>
        <fullName evidence="1">Uncharacterized protein</fullName>
    </submittedName>
</protein>
<accession>A0A846JHD4</accession>
<sequence>MARDCFGNYPNTSGFPCILCDDCLECRVPLIKEGSKLIIYINNDKHSEVEAMENIRIYPNSITMLDGMLLCTDGNKPVIRIEKGIYEIYCWYQDCFYINDGKAYESISNT</sequence>
<dbReference type="EMBL" id="SWQE01000007">
    <property type="protein sequence ID" value="NFJ09614.1"/>
    <property type="molecule type" value="Genomic_DNA"/>
</dbReference>
<dbReference type="AlphaFoldDB" id="A0A846JHD4"/>
<reference evidence="1 2" key="1">
    <citation type="submission" date="2019-04" db="EMBL/GenBank/DDBJ databases">
        <title>Genome sequencing of Clostridium botulinum Groups I-IV and Clostridium butyricum.</title>
        <authorList>
            <person name="Brunt J."/>
            <person name="Van Vliet A.H.M."/>
            <person name="Stringer S.C."/>
            <person name="Carter A.T."/>
            <person name="Peck M.W."/>
        </authorList>
    </citation>
    <scope>NUCLEOTIDE SEQUENCE [LARGE SCALE GENOMIC DNA]</scope>
    <source>
        <strain evidence="1 2">Colworth BL30</strain>
    </source>
</reference>
<proteinExistence type="predicted"/>
<evidence type="ECO:0000313" key="1">
    <source>
        <dbReference type="EMBL" id="NFJ09614.1"/>
    </source>
</evidence>
<organism evidence="1 2">
    <name type="scientific">Clostridium botulinum</name>
    <dbReference type="NCBI Taxonomy" id="1491"/>
    <lineage>
        <taxon>Bacteria</taxon>
        <taxon>Bacillati</taxon>
        <taxon>Bacillota</taxon>
        <taxon>Clostridia</taxon>
        <taxon>Eubacteriales</taxon>
        <taxon>Clostridiaceae</taxon>
        <taxon>Clostridium</taxon>
    </lineage>
</organism>
<evidence type="ECO:0000313" key="2">
    <source>
        <dbReference type="Proteomes" id="UP000480039"/>
    </source>
</evidence>
<comment type="caution">
    <text evidence="1">The sequence shown here is derived from an EMBL/GenBank/DDBJ whole genome shotgun (WGS) entry which is preliminary data.</text>
</comment>
<gene>
    <name evidence="1" type="ORF">FC871_14255</name>
</gene>